<feature type="compositionally biased region" description="Polar residues" evidence="1">
    <location>
        <begin position="223"/>
        <end position="235"/>
    </location>
</feature>
<reference evidence="3 4" key="1">
    <citation type="submission" date="2023-05" db="EMBL/GenBank/DDBJ databases">
        <title>B98-5 Cell Line De Novo Hybrid Assembly: An Optical Mapping Approach.</title>
        <authorList>
            <person name="Kananen K."/>
            <person name="Auerbach J.A."/>
            <person name="Kautto E."/>
            <person name="Blachly J.S."/>
        </authorList>
    </citation>
    <scope>NUCLEOTIDE SEQUENCE [LARGE SCALE GENOMIC DNA]</scope>
    <source>
        <strain evidence="3">B95-8</strain>
        <tissue evidence="3">Cell line</tissue>
    </source>
</reference>
<evidence type="ECO:0000256" key="2">
    <source>
        <dbReference type="SAM" id="SignalP"/>
    </source>
</evidence>
<accession>A0ABQ9V6A4</accession>
<gene>
    <name evidence="3" type="ORF">P7K49_018084</name>
</gene>
<evidence type="ECO:0000256" key="1">
    <source>
        <dbReference type="SAM" id="MobiDB-lite"/>
    </source>
</evidence>
<protein>
    <submittedName>
        <fullName evidence="3">Uncharacterized protein</fullName>
    </submittedName>
</protein>
<sequence length="275" mass="29798">MLALLLQCSLLDPCGSKVGRSPKKDDFRNKPLTQLLALSLKQKWQKMSDKLKGHRWPLARAKDLPVWKDASLGSGLSTESVLRCSHETHAAVALRLHILTTLKESVTPFTLNTHNSDSQTVNACDAFWLQKQPRVTKPRRMTPSPAASPWAFSSLLKILGLLRLQVPGKQELVRCLRAKFMSGWRGLRLSGSCSPAQPGAASEGGCGEILGIIASADPPKLSTPLSARNQYSETRGGSHDLVPHLPAENWPLLSLSSAKGLAPICSPEGKEPAAH</sequence>
<feature type="chain" id="PRO_5045278901" evidence="2">
    <location>
        <begin position="17"/>
        <end position="275"/>
    </location>
</feature>
<dbReference type="Proteomes" id="UP001266305">
    <property type="component" value="Unassembled WGS sequence"/>
</dbReference>
<evidence type="ECO:0000313" key="4">
    <source>
        <dbReference type="Proteomes" id="UP001266305"/>
    </source>
</evidence>
<comment type="caution">
    <text evidence="3">The sequence shown here is derived from an EMBL/GenBank/DDBJ whole genome shotgun (WGS) entry which is preliminary data.</text>
</comment>
<keyword evidence="4" id="KW-1185">Reference proteome</keyword>
<evidence type="ECO:0000313" key="3">
    <source>
        <dbReference type="EMBL" id="KAK2104228.1"/>
    </source>
</evidence>
<feature type="region of interest" description="Disordered" evidence="1">
    <location>
        <begin position="221"/>
        <end position="240"/>
    </location>
</feature>
<proteinExistence type="predicted"/>
<feature type="signal peptide" evidence="2">
    <location>
        <begin position="1"/>
        <end position="16"/>
    </location>
</feature>
<name>A0ABQ9V6A4_SAGOE</name>
<dbReference type="EMBL" id="JASSZA010000008">
    <property type="protein sequence ID" value="KAK2104228.1"/>
    <property type="molecule type" value="Genomic_DNA"/>
</dbReference>
<organism evidence="3 4">
    <name type="scientific">Saguinus oedipus</name>
    <name type="common">Cotton-top tamarin</name>
    <name type="synonym">Oedipomidas oedipus</name>
    <dbReference type="NCBI Taxonomy" id="9490"/>
    <lineage>
        <taxon>Eukaryota</taxon>
        <taxon>Metazoa</taxon>
        <taxon>Chordata</taxon>
        <taxon>Craniata</taxon>
        <taxon>Vertebrata</taxon>
        <taxon>Euteleostomi</taxon>
        <taxon>Mammalia</taxon>
        <taxon>Eutheria</taxon>
        <taxon>Euarchontoglires</taxon>
        <taxon>Primates</taxon>
        <taxon>Haplorrhini</taxon>
        <taxon>Platyrrhini</taxon>
        <taxon>Cebidae</taxon>
        <taxon>Callitrichinae</taxon>
        <taxon>Saguinus</taxon>
    </lineage>
</organism>
<keyword evidence="2" id="KW-0732">Signal</keyword>